<dbReference type="NCBIfam" id="TIGR00619">
    <property type="entry name" value="sbcd"/>
    <property type="match status" value="1"/>
</dbReference>
<dbReference type="Gene3D" id="3.60.21.10">
    <property type="match status" value="1"/>
</dbReference>
<protein>
    <recommendedName>
        <fullName evidence="3 7">Nuclease SbcCD subunit D</fullName>
    </recommendedName>
</protein>
<sequence length="383" mass="43311">MRILHTADWHLGKQLHHVSLINDQAIVLDQLHRVLKEYEIECLIISGDIFDRSVPSSEAVELFDETLSRLAFDYAKPVIIISGNHDSPPRLAFGSKLFSKLSLHVVTSIDYMSNLINLSDSYGMISVIALPFIEEALSKDISNTLDKPFSYEETIQELLRKLSSKIPAKSRTIVAAHAFIQGSIESESERPVSLGGTTACSAHIFEDFSYTALGHLHRAQSVQKSHIRYAGSILKYSSSEIPYKKTFSLVDIDASGKPIIEEIPIQPKRDFRELRGLFTDLCRKDFDNGDHDDYFSIIIDDQGPILDAMPRLQEIYPNVLEIHREAIDSIRHYSVVTKEFLKQDETSLFKNFALQCAGLKLNEMQLDILKQALATTLSRKEED</sequence>
<evidence type="ECO:0000313" key="11">
    <source>
        <dbReference type="Proteomes" id="UP000524246"/>
    </source>
</evidence>
<evidence type="ECO:0000256" key="1">
    <source>
        <dbReference type="ARBA" id="ARBA00010555"/>
    </source>
</evidence>
<name>A0A7X9FQI3_9DELT</name>
<dbReference type="AlphaFoldDB" id="A0A7X9FQI3"/>
<dbReference type="CDD" id="cd00840">
    <property type="entry name" value="MPP_Mre11_N"/>
    <property type="match status" value="1"/>
</dbReference>
<evidence type="ECO:0000256" key="5">
    <source>
        <dbReference type="ARBA" id="ARBA00022801"/>
    </source>
</evidence>
<evidence type="ECO:0000259" key="9">
    <source>
        <dbReference type="Pfam" id="PF12320"/>
    </source>
</evidence>
<keyword evidence="4 7" id="KW-0540">Nuclease</keyword>
<dbReference type="InterPro" id="IPR041796">
    <property type="entry name" value="Mre11_N"/>
</dbReference>
<accession>A0A7X9FQI3</accession>
<dbReference type="InterPro" id="IPR004843">
    <property type="entry name" value="Calcineurin-like_PHP"/>
</dbReference>
<dbReference type="Proteomes" id="UP000524246">
    <property type="component" value="Unassembled WGS sequence"/>
</dbReference>
<evidence type="ECO:0000256" key="4">
    <source>
        <dbReference type="ARBA" id="ARBA00022722"/>
    </source>
</evidence>
<dbReference type="SUPFAM" id="SSF56300">
    <property type="entry name" value="Metallo-dependent phosphatases"/>
    <property type="match status" value="1"/>
</dbReference>
<dbReference type="InterPro" id="IPR050535">
    <property type="entry name" value="DNA_Repair-Maintenance_Comp"/>
</dbReference>
<dbReference type="InterPro" id="IPR004593">
    <property type="entry name" value="SbcD"/>
</dbReference>
<keyword evidence="7" id="KW-0233">DNA recombination</keyword>
<dbReference type="Pfam" id="PF12320">
    <property type="entry name" value="SbcD_C"/>
    <property type="match status" value="1"/>
</dbReference>
<reference evidence="10 11" key="1">
    <citation type="journal article" date="2020" name="Biotechnol. Biofuels">
        <title>New insights from the biogas microbiome by comprehensive genome-resolved metagenomics of nearly 1600 species originating from multiple anaerobic digesters.</title>
        <authorList>
            <person name="Campanaro S."/>
            <person name="Treu L."/>
            <person name="Rodriguez-R L.M."/>
            <person name="Kovalovszki A."/>
            <person name="Ziels R.M."/>
            <person name="Maus I."/>
            <person name="Zhu X."/>
            <person name="Kougias P.G."/>
            <person name="Basile A."/>
            <person name="Luo G."/>
            <person name="Schluter A."/>
            <person name="Konstantinidis K.T."/>
            <person name="Angelidaki I."/>
        </authorList>
    </citation>
    <scope>NUCLEOTIDE SEQUENCE [LARGE SCALE GENOMIC DNA]</scope>
    <source>
        <strain evidence="10">AS27yjCOA_65</strain>
    </source>
</reference>
<dbReference type="GO" id="GO:0008408">
    <property type="term" value="F:3'-5' exonuclease activity"/>
    <property type="evidence" value="ECO:0007669"/>
    <property type="project" value="InterPro"/>
</dbReference>
<proteinExistence type="inferred from homology"/>
<evidence type="ECO:0000313" key="10">
    <source>
        <dbReference type="EMBL" id="NMC62013.1"/>
    </source>
</evidence>
<feature type="domain" description="Calcineurin-like phosphoesterase" evidence="8">
    <location>
        <begin position="1"/>
        <end position="218"/>
    </location>
</feature>
<gene>
    <name evidence="7" type="primary">sbcD</name>
    <name evidence="10" type="ORF">GYA55_02470</name>
</gene>
<evidence type="ECO:0000259" key="8">
    <source>
        <dbReference type="Pfam" id="PF00149"/>
    </source>
</evidence>
<evidence type="ECO:0000256" key="2">
    <source>
        <dbReference type="ARBA" id="ARBA00011322"/>
    </source>
</evidence>
<dbReference type="EMBL" id="JAAZON010000099">
    <property type="protein sequence ID" value="NMC62013.1"/>
    <property type="molecule type" value="Genomic_DNA"/>
</dbReference>
<evidence type="ECO:0000256" key="6">
    <source>
        <dbReference type="ARBA" id="ARBA00022839"/>
    </source>
</evidence>
<keyword evidence="6 7" id="KW-0269">Exonuclease</keyword>
<comment type="similarity">
    <text evidence="1 7">Belongs to the SbcD family.</text>
</comment>
<dbReference type="InterPro" id="IPR026843">
    <property type="entry name" value="SbcD_C"/>
</dbReference>
<keyword evidence="7" id="KW-0235">DNA replication</keyword>
<keyword evidence="7" id="KW-0255">Endonuclease</keyword>
<dbReference type="PANTHER" id="PTHR30337:SF0">
    <property type="entry name" value="NUCLEASE SBCCD SUBUNIT D"/>
    <property type="match status" value="1"/>
</dbReference>
<dbReference type="GO" id="GO:0006310">
    <property type="term" value="P:DNA recombination"/>
    <property type="evidence" value="ECO:0007669"/>
    <property type="project" value="UniProtKB-KW"/>
</dbReference>
<comment type="subunit">
    <text evidence="2 7">Heterodimer of SbcC and SbcD.</text>
</comment>
<keyword evidence="5 7" id="KW-0378">Hydrolase</keyword>
<comment type="function">
    <text evidence="7">SbcCD cleaves DNA hairpin structures. These structures can inhibit DNA replication and are intermediates in certain DNA recombination reactions. The complex acts as a 3'-&gt;5' double strand exonuclease that can open hairpins. It also has a 5' single-strand endonuclease activity.</text>
</comment>
<comment type="caution">
    <text evidence="10">The sequence shown here is derived from an EMBL/GenBank/DDBJ whole genome shotgun (WGS) entry which is preliminary data.</text>
</comment>
<dbReference type="Pfam" id="PF00149">
    <property type="entry name" value="Metallophos"/>
    <property type="match status" value="1"/>
</dbReference>
<feature type="domain" description="Nuclease SbcCD subunit D C-terminal" evidence="9">
    <location>
        <begin position="267"/>
        <end position="352"/>
    </location>
</feature>
<dbReference type="InterPro" id="IPR029052">
    <property type="entry name" value="Metallo-depent_PP-like"/>
</dbReference>
<organism evidence="10 11">
    <name type="scientific">SAR324 cluster bacterium</name>
    <dbReference type="NCBI Taxonomy" id="2024889"/>
    <lineage>
        <taxon>Bacteria</taxon>
        <taxon>Deltaproteobacteria</taxon>
        <taxon>SAR324 cluster</taxon>
    </lineage>
</organism>
<evidence type="ECO:0000256" key="7">
    <source>
        <dbReference type="RuleBase" id="RU363069"/>
    </source>
</evidence>
<dbReference type="GO" id="GO:0006260">
    <property type="term" value="P:DNA replication"/>
    <property type="evidence" value="ECO:0007669"/>
    <property type="project" value="UniProtKB-KW"/>
</dbReference>
<dbReference type="PANTHER" id="PTHR30337">
    <property type="entry name" value="COMPONENT OF ATP-DEPENDENT DSDNA EXONUCLEASE"/>
    <property type="match status" value="1"/>
</dbReference>
<dbReference type="GO" id="GO:0004519">
    <property type="term" value="F:endonuclease activity"/>
    <property type="evidence" value="ECO:0007669"/>
    <property type="project" value="UniProtKB-KW"/>
</dbReference>
<evidence type="ECO:0000256" key="3">
    <source>
        <dbReference type="ARBA" id="ARBA00013365"/>
    </source>
</evidence>